<accession>D2MMG8</accession>
<dbReference type="InterPro" id="IPR003439">
    <property type="entry name" value="ABC_transporter-like_ATP-bd"/>
</dbReference>
<feature type="domain" description="ABC transporter" evidence="9">
    <location>
        <begin position="3"/>
        <end position="246"/>
    </location>
</feature>
<dbReference type="PROSITE" id="PS00211">
    <property type="entry name" value="ABC_TRANSPORTER_1"/>
    <property type="match status" value="1"/>
</dbReference>
<organism evidence="10 11">
    <name type="scientific">Bulleidia extructa W1219</name>
    <dbReference type="NCBI Taxonomy" id="679192"/>
    <lineage>
        <taxon>Bacteria</taxon>
        <taxon>Bacillati</taxon>
        <taxon>Bacillota</taxon>
        <taxon>Erysipelotrichia</taxon>
        <taxon>Erysipelotrichales</taxon>
        <taxon>Erysipelotrichaceae</taxon>
        <taxon>Bulleidia</taxon>
    </lineage>
</organism>
<dbReference type="RefSeq" id="WP_006626589.1">
    <property type="nucleotide sequence ID" value="NZ_ADFR01000002.1"/>
</dbReference>
<evidence type="ECO:0000256" key="1">
    <source>
        <dbReference type="ARBA" id="ARBA00004202"/>
    </source>
</evidence>
<dbReference type="InterPro" id="IPR050095">
    <property type="entry name" value="ECF_ABC_transporter_ATP-bd"/>
</dbReference>
<dbReference type="InterPro" id="IPR027417">
    <property type="entry name" value="P-loop_NTPase"/>
</dbReference>
<comment type="subcellular location">
    <subcellularLocation>
        <location evidence="1 8">Cell membrane</location>
        <topology evidence="1 8">Peripheral membrane protein</topology>
    </subcellularLocation>
</comment>
<dbReference type="InterPro" id="IPR017871">
    <property type="entry name" value="ABC_transporter-like_CS"/>
</dbReference>
<comment type="caution">
    <text evidence="10">The sequence shown here is derived from an EMBL/GenBank/DDBJ whole genome shotgun (WGS) entry which is preliminary data.</text>
</comment>
<dbReference type="FunFam" id="3.40.50.300:FF:000224">
    <property type="entry name" value="Energy-coupling factor transporter ATP-binding protein EcfA"/>
    <property type="match status" value="1"/>
</dbReference>
<dbReference type="EC" id="7.-.-.-" evidence="8"/>
<dbReference type="PROSITE" id="PS50893">
    <property type="entry name" value="ABC_TRANSPORTER_2"/>
    <property type="match status" value="1"/>
</dbReference>
<name>D2MMG8_9FIRM</name>
<gene>
    <name evidence="10" type="ORF">HMPREF9013_0946</name>
</gene>
<dbReference type="GO" id="GO:0016887">
    <property type="term" value="F:ATP hydrolysis activity"/>
    <property type="evidence" value="ECO:0007669"/>
    <property type="project" value="InterPro"/>
</dbReference>
<protein>
    <recommendedName>
        <fullName evidence="8">Energy-coupling factor transporter ATP-binding protein EcfA2</fullName>
        <ecNumber evidence="8">7.-.-.-</ecNumber>
    </recommendedName>
</protein>
<dbReference type="NCBIfam" id="TIGR04521">
    <property type="entry name" value="ECF_ATPase_2"/>
    <property type="match status" value="1"/>
</dbReference>
<comment type="subunit">
    <text evidence="8">Forms a stable energy-coupling factor (ECF) transporter complex composed of 2 membrane-embedded substrate-binding proteins (S component), 2 ATP-binding proteins (A component) and 2 transmembrane proteins (T component).</text>
</comment>
<evidence type="ECO:0000256" key="8">
    <source>
        <dbReference type="RuleBase" id="RU365104"/>
    </source>
</evidence>
<dbReference type="InterPro" id="IPR030946">
    <property type="entry name" value="EcfA2"/>
</dbReference>
<reference evidence="11" key="1">
    <citation type="submission" date="2009-12" db="EMBL/GenBank/DDBJ databases">
        <title>Sequence of Clostridiales genomosp. BVAB3 str. UPII9-5.</title>
        <authorList>
            <person name="Madupu R."/>
            <person name="Durkin A.S."/>
            <person name="Torralba M."/>
            <person name="Methe B."/>
            <person name="Sutton G.G."/>
            <person name="Strausberg R.L."/>
            <person name="Nelson K.E."/>
        </authorList>
    </citation>
    <scope>NUCLEOTIDE SEQUENCE [LARGE SCALE GENOMIC DNA]</scope>
    <source>
        <strain evidence="11">W1219</strain>
    </source>
</reference>
<dbReference type="InterPro" id="IPR003593">
    <property type="entry name" value="AAA+_ATPase"/>
</dbReference>
<evidence type="ECO:0000313" key="10">
    <source>
        <dbReference type="EMBL" id="EFC06244.1"/>
    </source>
</evidence>
<keyword evidence="2 8" id="KW-0813">Transport</keyword>
<dbReference type="PANTHER" id="PTHR43553">
    <property type="entry name" value="HEAVY METAL TRANSPORTER"/>
    <property type="match status" value="1"/>
</dbReference>
<dbReference type="InterPro" id="IPR015856">
    <property type="entry name" value="ABC_transpr_CbiO/EcfA_su"/>
</dbReference>
<evidence type="ECO:0000256" key="6">
    <source>
        <dbReference type="ARBA" id="ARBA00022967"/>
    </source>
</evidence>
<dbReference type="CDD" id="cd03225">
    <property type="entry name" value="ABC_cobalt_CbiO_domain1"/>
    <property type="match status" value="1"/>
</dbReference>
<dbReference type="Pfam" id="PF00005">
    <property type="entry name" value="ABC_tran"/>
    <property type="match status" value="1"/>
</dbReference>
<keyword evidence="7 8" id="KW-0472">Membrane</keyword>
<evidence type="ECO:0000313" key="11">
    <source>
        <dbReference type="Proteomes" id="UP000005017"/>
    </source>
</evidence>
<dbReference type="PANTHER" id="PTHR43553:SF27">
    <property type="entry name" value="ENERGY-COUPLING FACTOR TRANSPORTER ATP-BINDING PROTEIN ECFA2"/>
    <property type="match status" value="1"/>
</dbReference>
<keyword evidence="11" id="KW-1185">Reference proteome</keyword>
<comment type="similarity">
    <text evidence="8">Belongs to the ABC transporter superfamily. Energy-coupling factor EcfA family.</text>
</comment>
<evidence type="ECO:0000256" key="4">
    <source>
        <dbReference type="ARBA" id="ARBA00022741"/>
    </source>
</evidence>
<dbReference type="EMBL" id="ADFR01000002">
    <property type="protein sequence ID" value="EFC06244.1"/>
    <property type="molecule type" value="Genomic_DNA"/>
</dbReference>
<keyword evidence="6" id="KW-1278">Translocase</keyword>
<proteinExistence type="inferred from homology"/>
<dbReference type="Proteomes" id="UP000005017">
    <property type="component" value="Unassembled WGS sequence"/>
</dbReference>
<comment type="function">
    <text evidence="8">ATP-binding (A) component of a common energy-coupling factor (ECF) ABC-transporter complex.</text>
</comment>
<keyword evidence="5 8" id="KW-0067">ATP-binding</keyword>
<dbReference type="AlphaFoldDB" id="D2MMG8"/>
<evidence type="ECO:0000256" key="5">
    <source>
        <dbReference type="ARBA" id="ARBA00022840"/>
    </source>
</evidence>
<keyword evidence="3 8" id="KW-1003">Cell membrane</keyword>
<dbReference type="eggNOG" id="COG1122">
    <property type="taxonomic scope" value="Bacteria"/>
</dbReference>
<dbReference type="SUPFAM" id="SSF52540">
    <property type="entry name" value="P-loop containing nucleoside triphosphate hydrolases"/>
    <property type="match status" value="1"/>
</dbReference>
<evidence type="ECO:0000256" key="7">
    <source>
        <dbReference type="ARBA" id="ARBA00023136"/>
    </source>
</evidence>
<evidence type="ECO:0000259" key="9">
    <source>
        <dbReference type="PROSITE" id="PS50893"/>
    </source>
</evidence>
<keyword evidence="4 8" id="KW-0547">Nucleotide-binding</keyword>
<sequence length="285" mass="32136">MAIQFQEVSHFYSKGSKFETEALKKISLSIAEHKMTAIIGHTGSGKSTLVQHLNALLLPDEGQIQIANRTIVAKDKNKGLKSLRKEVGLVFQFPEYQLFEETVLKDVSFGPKNFGVSIEEAVEKAKMALKVVGIPEELYERSPLELSGGQKRRVAIAGILAMEPKILVLDEPTAGLDPQGARQMMTLFSSLQKERDLTVILVSHDMDQVLKYCENVIVMQEGKLAFQGKAWDFFHEPELLKQLHVLAPSFIRFQQAMKQKGFPLPDLFRTKEELFAWIESQVNHV</sequence>
<dbReference type="GO" id="GO:0005524">
    <property type="term" value="F:ATP binding"/>
    <property type="evidence" value="ECO:0007669"/>
    <property type="project" value="UniProtKB-UniRule"/>
</dbReference>
<evidence type="ECO:0000256" key="3">
    <source>
        <dbReference type="ARBA" id="ARBA00022475"/>
    </source>
</evidence>
<evidence type="ECO:0000256" key="2">
    <source>
        <dbReference type="ARBA" id="ARBA00022448"/>
    </source>
</evidence>
<dbReference type="STRING" id="679192.HMPREF9013_0946"/>
<dbReference type="SMART" id="SM00382">
    <property type="entry name" value="AAA"/>
    <property type="match status" value="1"/>
</dbReference>
<dbReference type="GO" id="GO:0042626">
    <property type="term" value="F:ATPase-coupled transmembrane transporter activity"/>
    <property type="evidence" value="ECO:0007669"/>
    <property type="project" value="TreeGrafter"/>
</dbReference>
<dbReference type="Gene3D" id="3.40.50.300">
    <property type="entry name" value="P-loop containing nucleotide triphosphate hydrolases"/>
    <property type="match status" value="1"/>
</dbReference>
<dbReference type="GO" id="GO:0043190">
    <property type="term" value="C:ATP-binding cassette (ABC) transporter complex"/>
    <property type="evidence" value="ECO:0007669"/>
    <property type="project" value="TreeGrafter"/>
</dbReference>
<dbReference type="OrthoDB" id="9784332at2"/>